<proteinExistence type="predicted"/>
<name>A0A392MNN4_9FABA</name>
<organism evidence="2 3">
    <name type="scientific">Trifolium medium</name>
    <dbReference type="NCBI Taxonomy" id="97028"/>
    <lineage>
        <taxon>Eukaryota</taxon>
        <taxon>Viridiplantae</taxon>
        <taxon>Streptophyta</taxon>
        <taxon>Embryophyta</taxon>
        <taxon>Tracheophyta</taxon>
        <taxon>Spermatophyta</taxon>
        <taxon>Magnoliopsida</taxon>
        <taxon>eudicotyledons</taxon>
        <taxon>Gunneridae</taxon>
        <taxon>Pentapetalae</taxon>
        <taxon>rosids</taxon>
        <taxon>fabids</taxon>
        <taxon>Fabales</taxon>
        <taxon>Fabaceae</taxon>
        <taxon>Papilionoideae</taxon>
        <taxon>50 kb inversion clade</taxon>
        <taxon>NPAAA clade</taxon>
        <taxon>Hologalegina</taxon>
        <taxon>IRL clade</taxon>
        <taxon>Trifolieae</taxon>
        <taxon>Trifolium</taxon>
    </lineage>
</organism>
<evidence type="ECO:0000256" key="1">
    <source>
        <dbReference type="SAM" id="MobiDB-lite"/>
    </source>
</evidence>
<gene>
    <name evidence="2" type="ORF">A2U01_0010013</name>
</gene>
<reference evidence="2 3" key="1">
    <citation type="journal article" date="2018" name="Front. Plant Sci.">
        <title>Red Clover (Trifolium pratense) and Zigzag Clover (T. medium) - A Picture of Genomic Similarities and Differences.</title>
        <authorList>
            <person name="Dluhosova J."/>
            <person name="Istvanek J."/>
            <person name="Nedelnik J."/>
            <person name="Repkova J."/>
        </authorList>
    </citation>
    <scope>NUCLEOTIDE SEQUENCE [LARGE SCALE GENOMIC DNA]</scope>
    <source>
        <strain evidence="3">cv. 10/8</strain>
        <tissue evidence="2">Leaf</tissue>
    </source>
</reference>
<sequence length="100" mass="11738">MIKFPKEKGKLNRFTKEDNHTGSESYRGKSPWRRISPKRDDTLSKKTLDFVKNKYKDSECSDEDNEQSKGKRLFMASVLGDNLWCKDGQDPYPKMKVYPN</sequence>
<evidence type="ECO:0000313" key="3">
    <source>
        <dbReference type="Proteomes" id="UP000265520"/>
    </source>
</evidence>
<dbReference type="AlphaFoldDB" id="A0A392MNN4"/>
<feature type="compositionally biased region" description="Basic and acidic residues" evidence="1">
    <location>
        <begin position="1"/>
        <end position="21"/>
    </location>
</feature>
<comment type="caution">
    <text evidence="2">The sequence shown here is derived from an EMBL/GenBank/DDBJ whole genome shotgun (WGS) entry which is preliminary data.</text>
</comment>
<accession>A0A392MNN4</accession>
<feature type="region of interest" description="Disordered" evidence="1">
    <location>
        <begin position="1"/>
        <end position="38"/>
    </location>
</feature>
<keyword evidence="3" id="KW-1185">Reference proteome</keyword>
<protein>
    <submittedName>
        <fullName evidence="2">Uncharacterized protein</fullName>
    </submittedName>
</protein>
<dbReference type="EMBL" id="LXQA010015511">
    <property type="protein sequence ID" value="MCH89120.1"/>
    <property type="molecule type" value="Genomic_DNA"/>
</dbReference>
<dbReference type="Proteomes" id="UP000265520">
    <property type="component" value="Unassembled WGS sequence"/>
</dbReference>
<evidence type="ECO:0000313" key="2">
    <source>
        <dbReference type="EMBL" id="MCH89120.1"/>
    </source>
</evidence>